<name>A0A9W6JYA1_9HYPH</name>
<reference evidence="3" key="1">
    <citation type="journal article" date="2014" name="Int. J. Syst. Evol. Microbiol.">
        <title>Complete genome sequence of Corynebacterium casei LMG S-19264T (=DSM 44701T), isolated from a smear-ripened cheese.</title>
        <authorList>
            <consortium name="US DOE Joint Genome Institute (JGI-PGF)"/>
            <person name="Walter F."/>
            <person name="Albersmeier A."/>
            <person name="Kalinowski J."/>
            <person name="Ruckert C."/>
        </authorList>
    </citation>
    <scope>NUCLEOTIDE SEQUENCE</scope>
    <source>
        <strain evidence="3">VKM B-2789</strain>
    </source>
</reference>
<protein>
    <recommendedName>
        <fullName evidence="5">Esterase</fullName>
    </recommendedName>
</protein>
<sequence length="250" mass="26987">MAAAPCRFACAGHRIMVRAMLDLSLLGRLQFQHAAPTKPPLPPGRHDLGLFDERDYVLIVPEGIDPARPTPFMSLFHGGGGSAEKILPIMRHHAEARGFLLLVPQSLFPTWDIVIAGNGPDRERLDIGFAEVASRFTLDPGHFAFAGHSDGGSYSLSTGLSNGHLVSHILAFSAGFMTVLAQEGEPKVFIAHGQNDTQTPIRTAGRSHAAKLRAAGYELTYVEHDGPHASQPPMVQLGVDYFLDAIERPA</sequence>
<accession>A0A9W6JYA1</accession>
<evidence type="ECO:0000256" key="2">
    <source>
        <dbReference type="ARBA" id="ARBA00022801"/>
    </source>
</evidence>
<dbReference type="PANTHER" id="PTHR43037:SF5">
    <property type="entry name" value="FERULOYL ESTERASE"/>
    <property type="match status" value="1"/>
</dbReference>
<dbReference type="InterPro" id="IPR050955">
    <property type="entry name" value="Plant_Biomass_Hydrol_Est"/>
</dbReference>
<comment type="caution">
    <text evidence="3">The sequence shown here is derived from an EMBL/GenBank/DDBJ whole genome shotgun (WGS) entry which is preliminary data.</text>
</comment>
<evidence type="ECO:0008006" key="5">
    <source>
        <dbReference type="Google" id="ProtNLM"/>
    </source>
</evidence>
<keyword evidence="4" id="KW-1185">Reference proteome</keyword>
<dbReference type="Proteomes" id="UP001143330">
    <property type="component" value="Unassembled WGS sequence"/>
</dbReference>
<dbReference type="InterPro" id="IPR029058">
    <property type="entry name" value="AB_hydrolase_fold"/>
</dbReference>
<keyword evidence="1" id="KW-0732">Signal</keyword>
<dbReference type="AlphaFoldDB" id="A0A9W6JYA1"/>
<dbReference type="GO" id="GO:0016787">
    <property type="term" value="F:hydrolase activity"/>
    <property type="evidence" value="ECO:0007669"/>
    <property type="project" value="UniProtKB-KW"/>
</dbReference>
<proteinExistence type="predicted"/>
<organism evidence="3 4">
    <name type="scientific">Ancylobacter defluvii</name>
    <dbReference type="NCBI Taxonomy" id="1282440"/>
    <lineage>
        <taxon>Bacteria</taxon>
        <taxon>Pseudomonadati</taxon>
        <taxon>Pseudomonadota</taxon>
        <taxon>Alphaproteobacteria</taxon>
        <taxon>Hyphomicrobiales</taxon>
        <taxon>Xanthobacteraceae</taxon>
        <taxon>Ancylobacter</taxon>
    </lineage>
</organism>
<dbReference type="SUPFAM" id="SSF53474">
    <property type="entry name" value="alpha/beta-Hydrolases"/>
    <property type="match status" value="1"/>
</dbReference>
<keyword evidence="2" id="KW-0378">Hydrolase</keyword>
<reference evidence="3" key="2">
    <citation type="submission" date="2023-01" db="EMBL/GenBank/DDBJ databases">
        <authorList>
            <person name="Sun Q."/>
            <person name="Evtushenko L."/>
        </authorList>
    </citation>
    <scope>NUCLEOTIDE SEQUENCE</scope>
    <source>
        <strain evidence="3">VKM B-2789</strain>
    </source>
</reference>
<evidence type="ECO:0000313" key="4">
    <source>
        <dbReference type="Proteomes" id="UP001143330"/>
    </source>
</evidence>
<evidence type="ECO:0000256" key="1">
    <source>
        <dbReference type="ARBA" id="ARBA00022729"/>
    </source>
</evidence>
<dbReference type="EMBL" id="BSFM01000014">
    <property type="protein sequence ID" value="GLK84539.1"/>
    <property type="molecule type" value="Genomic_DNA"/>
</dbReference>
<dbReference type="PANTHER" id="PTHR43037">
    <property type="entry name" value="UNNAMED PRODUCT-RELATED"/>
    <property type="match status" value="1"/>
</dbReference>
<evidence type="ECO:0000313" key="3">
    <source>
        <dbReference type="EMBL" id="GLK84539.1"/>
    </source>
</evidence>
<dbReference type="Gene3D" id="3.40.50.1820">
    <property type="entry name" value="alpha/beta hydrolase"/>
    <property type="match status" value="1"/>
</dbReference>
<gene>
    <name evidence="3" type="ORF">GCM10017653_26090</name>
</gene>